<evidence type="ECO:0008006" key="3">
    <source>
        <dbReference type="Google" id="ProtNLM"/>
    </source>
</evidence>
<dbReference type="RefSeq" id="WP_280572320.1">
    <property type="nucleotide sequence ID" value="NZ_JARXRM010000008.1"/>
</dbReference>
<evidence type="ECO:0000313" key="2">
    <source>
        <dbReference type="Proteomes" id="UP001156940"/>
    </source>
</evidence>
<gene>
    <name evidence="1" type="ORF">QFW77_01185</name>
</gene>
<protein>
    <recommendedName>
        <fullName evidence="3">Type II secretion system protein GspC N-terminal domain-containing protein</fullName>
    </recommendedName>
</protein>
<keyword evidence="2" id="KW-1185">Reference proteome</keyword>
<comment type="caution">
    <text evidence="1">The sequence shown here is derived from an EMBL/GenBank/DDBJ whole genome shotgun (WGS) entry which is preliminary data.</text>
</comment>
<sequence>MRLKYAAAISLLVWLGVVAWMATMVIAKPVVVRTRAGTTEPPVMNELRNGIGRNQRAEQALAALQTGAPASGEGAIALSARGRLDPETGDALRVDPDAAAALAAEPVVSLIVSSGTRRRALIDGRYVGPGARLEGGVRVRAIGFDWVAIDDARSGRRILRVRSPFVAPGEEG</sequence>
<organism evidence="1 2">
    <name type="scientific">Luteimonas endophytica</name>
    <dbReference type="NCBI Taxonomy" id="3042023"/>
    <lineage>
        <taxon>Bacteria</taxon>
        <taxon>Pseudomonadati</taxon>
        <taxon>Pseudomonadota</taxon>
        <taxon>Gammaproteobacteria</taxon>
        <taxon>Lysobacterales</taxon>
        <taxon>Lysobacteraceae</taxon>
        <taxon>Luteimonas</taxon>
    </lineage>
</organism>
<proteinExistence type="predicted"/>
<dbReference type="EMBL" id="JARXRM010000008">
    <property type="protein sequence ID" value="MDH5821608.1"/>
    <property type="molecule type" value="Genomic_DNA"/>
</dbReference>
<name>A0ABT6J603_9GAMM</name>
<accession>A0ABT6J603</accession>
<evidence type="ECO:0000313" key="1">
    <source>
        <dbReference type="EMBL" id="MDH5821608.1"/>
    </source>
</evidence>
<dbReference type="Proteomes" id="UP001156940">
    <property type="component" value="Unassembled WGS sequence"/>
</dbReference>
<reference evidence="1 2" key="1">
    <citation type="submission" date="2023-04" db="EMBL/GenBank/DDBJ databases">
        <title>Luteimonas endophyticus RD2P54.</title>
        <authorList>
            <person name="Sun J.-Q."/>
        </authorList>
    </citation>
    <scope>NUCLEOTIDE SEQUENCE [LARGE SCALE GENOMIC DNA]</scope>
    <source>
        <strain evidence="1 2">RD2P54</strain>
    </source>
</reference>